<sequence>MTTLPRSLPLPFSPFQTSPKLPLTSLKLPTKPLSLSTPLCRHHHRRLLLLHATENGAQTDSDADTPAAATPPDDADQLAEVGAEIRKAIKERETPAGGGEGFWDGVVEEIGMIEWPEFGKVVGTTVVVLGVIAGSSVVLLTLNAVLAEVSDQVFVGKGVQDFFAG</sequence>
<accession>A0AAW1GMT6</accession>
<dbReference type="GO" id="GO:0009535">
    <property type="term" value="C:chloroplast thylakoid membrane"/>
    <property type="evidence" value="ECO:0007669"/>
    <property type="project" value="TreeGrafter"/>
</dbReference>
<comment type="caution">
    <text evidence="2">The sequence shown here is derived from an EMBL/GenBank/DDBJ whole genome shotgun (WGS) entry which is preliminary data.</text>
</comment>
<dbReference type="InterPro" id="IPR055330">
    <property type="entry name" value="SECE1-like"/>
</dbReference>
<evidence type="ECO:0000256" key="1">
    <source>
        <dbReference type="SAM" id="MobiDB-lite"/>
    </source>
</evidence>
<dbReference type="Proteomes" id="UP001443914">
    <property type="component" value="Unassembled WGS sequence"/>
</dbReference>
<dbReference type="PANTHER" id="PTHR37240">
    <property type="entry name" value="PREPROTEIN TRANSLOCASE SUBUNIT SECE1"/>
    <property type="match status" value="1"/>
</dbReference>
<evidence type="ECO:0000313" key="3">
    <source>
        <dbReference type="Proteomes" id="UP001443914"/>
    </source>
</evidence>
<reference evidence="2" key="1">
    <citation type="submission" date="2024-03" db="EMBL/GenBank/DDBJ databases">
        <title>WGS assembly of Saponaria officinalis var. Norfolk2.</title>
        <authorList>
            <person name="Jenkins J."/>
            <person name="Shu S."/>
            <person name="Grimwood J."/>
            <person name="Barry K."/>
            <person name="Goodstein D."/>
            <person name="Schmutz J."/>
            <person name="Leebens-Mack J."/>
            <person name="Osbourn A."/>
        </authorList>
    </citation>
    <scope>NUCLEOTIDE SEQUENCE [LARGE SCALE GENOMIC DNA]</scope>
    <source>
        <strain evidence="2">JIC</strain>
    </source>
</reference>
<keyword evidence="3" id="KW-1185">Reference proteome</keyword>
<dbReference type="EMBL" id="JBDFQZ010000014">
    <property type="protein sequence ID" value="KAK9664328.1"/>
    <property type="molecule type" value="Genomic_DNA"/>
</dbReference>
<feature type="region of interest" description="Disordered" evidence="1">
    <location>
        <begin position="1"/>
        <end position="23"/>
    </location>
</feature>
<evidence type="ECO:0000313" key="2">
    <source>
        <dbReference type="EMBL" id="KAK9664328.1"/>
    </source>
</evidence>
<organism evidence="2 3">
    <name type="scientific">Saponaria officinalis</name>
    <name type="common">Common soapwort</name>
    <name type="synonym">Lychnis saponaria</name>
    <dbReference type="NCBI Taxonomy" id="3572"/>
    <lineage>
        <taxon>Eukaryota</taxon>
        <taxon>Viridiplantae</taxon>
        <taxon>Streptophyta</taxon>
        <taxon>Embryophyta</taxon>
        <taxon>Tracheophyta</taxon>
        <taxon>Spermatophyta</taxon>
        <taxon>Magnoliopsida</taxon>
        <taxon>eudicotyledons</taxon>
        <taxon>Gunneridae</taxon>
        <taxon>Pentapetalae</taxon>
        <taxon>Caryophyllales</taxon>
        <taxon>Caryophyllaceae</taxon>
        <taxon>Caryophylleae</taxon>
        <taxon>Saponaria</taxon>
    </lineage>
</organism>
<dbReference type="AlphaFoldDB" id="A0AAW1GMT6"/>
<name>A0AAW1GMT6_SAPOF</name>
<proteinExistence type="predicted"/>
<gene>
    <name evidence="2" type="ORF">RND81_14G033800</name>
</gene>
<protein>
    <recommendedName>
        <fullName evidence="4">Preprotein translocase subunit SECE1</fullName>
    </recommendedName>
</protein>
<evidence type="ECO:0008006" key="4">
    <source>
        <dbReference type="Google" id="ProtNLM"/>
    </source>
</evidence>
<dbReference type="PANTHER" id="PTHR37240:SF1">
    <property type="entry name" value="PREPROTEIN TRANSLOCASE SUBUNIT SECE1"/>
    <property type="match status" value="1"/>
</dbReference>